<dbReference type="InterPro" id="IPR006530">
    <property type="entry name" value="YD"/>
</dbReference>
<feature type="domain" description="Teneurin-like YD-shell" evidence="3">
    <location>
        <begin position="1502"/>
        <end position="1755"/>
    </location>
</feature>
<evidence type="ECO:0000256" key="2">
    <source>
        <dbReference type="SAM" id="MobiDB-lite"/>
    </source>
</evidence>
<feature type="compositionally biased region" description="Low complexity" evidence="2">
    <location>
        <begin position="1512"/>
        <end position="1528"/>
    </location>
</feature>
<evidence type="ECO:0000313" key="4">
    <source>
        <dbReference type="EMBL" id="EFO91038.1"/>
    </source>
</evidence>
<dbReference type="eggNOG" id="ENOG502RUH5">
    <property type="taxonomic scope" value="Eukaryota"/>
</dbReference>
<dbReference type="PANTHER" id="PTHR32305:SF17">
    <property type="entry name" value="TRNA NUCLEASE WAPA"/>
    <property type="match status" value="1"/>
</dbReference>
<dbReference type="HOGENOM" id="CLU_233146_0_0_1"/>
<feature type="compositionally biased region" description="Low complexity" evidence="2">
    <location>
        <begin position="1584"/>
        <end position="1597"/>
    </location>
</feature>
<dbReference type="InterPro" id="IPR050708">
    <property type="entry name" value="T6SS_VgrG/RHS"/>
</dbReference>
<gene>
    <name evidence="4" type="ORF">CRE_14428</name>
</gene>
<feature type="region of interest" description="Disordered" evidence="2">
    <location>
        <begin position="1483"/>
        <end position="1612"/>
    </location>
</feature>
<protein>
    <recommendedName>
        <fullName evidence="3">Teneurin-like YD-shell domain-containing protein</fullName>
    </recommendedName>
</protein>
<dbReference type="InParanoid" id="E3NSX2"/>
<dbReference type="PANTHER" id="PTHR32305">
    <property type="match status" value="1"/>
</dbReference>
<dbReference type="SUPFAM" id="SSF69304">
    <property type="entry name" value="Tricorn protease N-terminal domain"/>
    <property type="match status" value="2"/>
</dbReference>
<dbReference type="Pfam" id="PF25023">
    <property type="entry name" value="TEN_YD-shell"/>
    <property type="match status" value="2"/>
</dbReference>
<evidence type="ECO:0000313" key="5">
    <source>
        <dbReference type="Proteomes" id="UP000008281"/>
    </source>
</evidence>
<feature type="region of interest" description="Disordered" evidence="2">
    <location>
        <begin position="1350"/>
        <end position="1371"/>
    </location>
</feature>
<dbReference type="NCBIfam" id="TIGR03696">
    <property type="entry name" value="Rhs_assc_core"/>
    <property type="match status" value="1"/>
</dbReference>
<evidence type="ECO:0000256" key="1">
    <source>
        <dbReference type="ARBA" id="ARBA00022737"/>
    </source>
</evidence>
<evidence type="ECO:0000259" key="3">
    <source>
        <dbReference type="Pfam" id="PF25023"/>
    </source>
</evidence>
<dbReference type="Pfam" id="PF05593">
    <property type="entry name" value="RHS_repeat"/>
    <property type="match status" value="11"/>
</dbReference>
<feature type="region of interest" description="Disordered" evidence="2">
    <location>
        <begin position="1445"/>
        <end position="1466"/>
    </location>
</feature>
<reference evidence="4" key="1">
    <citation type="submission" date="2007-07" db="EMBL/GenBank/DDBJ databases">
        <title>PCAP assembly of the Caenorhabditis remanei genome.</title>
        <authorList>
            <consortium name="The Caenorhabditis remanei Sequencing Consortium"/>
            <person name="Wilson R.K."/>
        </authorList>
    </citation>
    <scope>NUCLEOTIDE SEQUENCE [LARGE SCALE GENOMIC DNA]</scope>
    <source>
        <strain evidence="4">PB4641</strain>
    </source>
</reference>
<keyword evidence="5" id="KW-1185">Reference proteome</keyword>
<dbReference type="Gene3D" id="2.180.10.10">
    <property type="entry name" value="RHS repeat-associated core"/>
    <property type="match status" value="5"/>
</dbReference>
<organism evidence="5">
    <name type="scientific">Caenorhabditis remanei</name>
    <name type="common">Caenorhabditis vulgaris</name>
    <dbReference type="NCBI Taxonomy" id="31234"/>
    <lineage>
        <taxon>Eukaryota</taxon>
        <taxon>Metazoa</taxon>
        <taxon>Ecdysozoa</taxon>
        <taxon>Nematoda</taxon>
        <taxon>Chromadorea</taxon>
        <taxon>Rhabditida</taxon>
        <taxon>Rhabditina</taxon>
        <taxon>Rhabditomorpha</taxon>
        <taxon>Rhabditoidea</taxon>
        <taxon>Rhabditidae</taxon>
        <taxon>Peloderinae</taxon>
        <taxon>Caenorhabditis</taxon>
    </lineage>
</organism>
<dbReference type="STRING" id="31234.E3NSX2"/>
<dbReference type="OrthoDB" id="8015657at2759"/>
<keyword evidence="1" id="KW-0677">Repeat</keyword>
<accession>E3NSX2</accession>
<name>E3NSX2_CAERE</name>
<proteinExistence type="predicted"/>
<dbReference type="InterPro" id="IPR031325">
    <property type="entry name" value="RHS_repeat"/>
</dbReference>
<dbReference type="InterPro" id="IPR022385">
    <property type="entry name" value="Rhs_assc_core"/>
</dbReference>
<feature type="compositionally biased region" description="Polar residues" evidence="2">
    <location>
        <begin position="807"/>
        <end position="818"/>
    </location>
</feature>
<dbReference type="EMBL" id="DS270062">
    <property type="protein sequence ID" value="EFO91038.1"/>
    <property type="molecule type" value="Genomic_DNA"/>
</dbReference>
<feature type="region of interest" description="Disordered" evidence="2">
    <location>
        <begin position="807"/>
        <end position="828"/>
    </location>
</feature>
<sequence>MRSAAAKRVVRAAGRGIAGLAAVTLGVTLAPPDALALEVASAQATTREVILDARRNAAAARTPGEAQKQEGDEKNREPLAEMQLAAGRSATLEADSIGVTAEFSGYQVPGKLDVTMAPAPAGAAESAAAEVDGKPIGKAVEITAVTNEEKVVTKFPAEVETVSDEHGVESAVDVTPGITLGFDVDPAQVKKAGADPSTLRIYTREAEGDPWQELPSYYDRTSKRVVGESDHLSQFVVIGKKFVPPPGPRIVLDPDDDYGWAETPSPASELPYNVALSNMAAAKLSQACLAPVVVTRQADVRFVSGSTRAAIAKSFNPVITVTVAFDAVSGSAWGTFHVFRFREEIIHNSCDFIFWRQWQNRYFFVEIPLELFRRWDISTLTLFVDYLDGRLSRIGAGWSFELGGRAQRFDDGSVLVVRGDGASYVFTSNGAGTYSSEAGLGLTLRNAAGGILELRSDAGELWRYDAGDEEGIGELISHTDRQGNTTRLSYGPANPDVHQFVPLTSITDAAGQTVRVENDGVGRITALVHPDGRRWKLSYDGSGNLAAITGPDGGVRAYSYDGSHRMLTATDALGVTYLKNAYDGSGRVVKQWDADGNLRTFSYGNGVTTYTDAEGKIATFTWDQGKRITRVQDAAGGDTRFSYDSAGRTTKTTDADGTTSYTYDSRGNVASETKPDGSVWKYTWTPNGELASETDPLGRTTTHAVDSRGLRTRTTQADGSVLNYSYTAAGDLATVTSPSGAVERFGYDARGNLTQRTSAAGRATKYGYDSANRMVTETDPMGGTTTYRYDAGDRIVGMTDPMGRTTSYTYDRNGQPLTETAPDGGVTKFSWDKQTRMATVTDPEGGVTKYAYNTEDALTSTTDPMGGITKYRVDPMGRATEVIDPIGGKWATELDAAGRSTSKSDPLGRKSRTGYDKLGRIVSETDAEGGEWKFTYDAVGNLTQTLDPEGGKTQYRFDKLDNLVEVVDPDKRATRYEYDADGHEIAEINPTGSATGYRVDADGVVLEMTNALGHTSTFEYDPAGMLVLQTDPLGNTTEFEYDAAGQLTVQRDPKGGETRYEYDAAGRIIATTDPEGSTRRAQYDKAGRVVATVDALGASTRFVYDQAGRQTQTIDPEGRTVSYRYDEAGQLEQVVEGDDTLSSTTGYTYSAAGELSQVTDPRGGRTLFEYDRAGRMTRRTDPGGVASYVSYDRNGRVTSESNGAGQTRKLTYTPGSLLSASSDPSGRTAFEYDGAGRMILMKDPEGVTAWKYDKLGRVLSETSNQNRTTKATYDAGDRVTSLTLPTGKQVEYRYDRLGQIVAQNTPWGDLSYSWRADGVLEDITRGDGVRTTITSDAEQRPLEITHAEPVPKTKKTPSAAGEVSRPKKTPAACPVDGAATYLEKRTLVNLEGEDEQCVKTADYLDRRTPPAPKDPVGDGGALRYQYSYGPSGFTKTAKREILGATPTADERGGADSGNAHPRPVIESQTQEFDYDVLGRLSKSTTAEVRPGEATRGKPAAETQMSTVFGYDANGNRTTATTTTSAGSAKLNQKFDAGNRLTSQTASGGENPGTRTYSYDGAGRRTSERGAGAPEADYSYAWGNTPTSVRTGERTTTTDYDGLGRATSQTTKTRFGSDKVSQAFFEGAQVDRVSSQHGTNETLWDATGAVAGIGTDTDDEARWALLDGLGSVVAEATGPTAGDISQLAGYSDYGVPSFDSSGYAQSRGYTGEVQDGATGITSFATRDYDPNGATWLAPDAWPGLLVAPATLNGYAYVLGNPTTFVDESGFRAVVPRIVNPFAWASKIAAAAAARAAAAAVRAAAMAARVVINTRNALAARYVAQRVVGQANAYVRAQRVVIGARSAISLSSAFTMVRHLTARRTCFSSFSMAVSCLSISHRTNLTTMGILGNWLLGNPNDAKYGPNSAFTQLIREHSSTAQYRDRIAGWLKMGVPPQKWKGGGYDAGGFSPSNKNLWRDIGTLVSWPAANDQSKMLVTLGTYNLNAKVLKMNPGSRTAKVRFSATNDTTLGSLMRTGIHGMYEKLNVWAGEHGPLSRYGQTFYWEETIRW</sequence>
<feature type="compositionally biased region" description="Basic and acidic residues" evidence="2">
    <location>
        <begin position="67"/>
        <end position="76"/>
    </location>
</feature>
<feature type="domain" description="Teneurin-like YD-shell" evidence="3">
    <location>
        <begin position="1230"/>
        <end position="1309"/>
    </location>
</feature>
<dbReference type="NCBIfam" id="TIGR01643">
    <property type="entry name" value="YD_repeat_2x"/>
    <property type="match status" value="18"/>
</dbReference>
<feature type="compositionally biased region" description="Polar residues" evidence="2">
    <location>
        <begin position="1539"/>
        <end position="1556"/>
    </location>
</feature>
<dbReference type="InterPro" id="IPR056823">
    <property type="entry name" value="TEN-like_YD-shell"/>
</dbReference>
<dbReference type="Proteomes" id="UP000008281">
    <property type="component" value="Unassembled WGS sequence"/>
</dbReference>
<feature type="region of interest" description="Disordered" evidence="2">
    <location>
        <begin position="57"/>
        <end position="76"/>
    </location>
</feature>